<dbReference type="AlphaFoldDB" id="A0A4Y2DPB8"/>
<accession>A0A4Y2DPB8</accession>
<name>A0A4Y2DPB8_ARAVE</name>
<evidence type="ECO:0000313" key="2">
    <source>
        <dbReference type="Proteomes" id="UP000499080"/>
    </source>
</evidence>
<comment type="caution">
    <text evidence="1">The sequence shown here is derived from an EMBL/GenBank/DDBJ whole genome shotgun (WGS) entry which is preliminary data.</text>
</comment>
<evidence type="ECO:0000313" key="1">
    <source>
        <dbReference type="EMBL" id="GBM17674.1"/>
    </source>
</evidence>
<gene>
    <name evidence="1" type="ORF">AVEN_202834_1</name>
</gene>
<dbReference type="Proteomes" id="UP000499080">
    <property type="component" value="Unassembled WGS sequence"/>
</dbReference>
<organism evidence="1 2">
    <name type="scientific">Araneus ventricosus</name>
    <name type="common">Orbweaver spider</name>
    <name type="synonym">Epeira ventricosa</name>
    <dbReference type="NCBI Taxonomy" id="182803"/>
    <lineage>
        <taxon>Eukaryota</taxon>
        <taxon>Metazoa</taxon>
        <taxon>Ecdysozoa</taxon>
        <taxon>Arthropoda</taxon>
        <taxon>Chelicerata</taxon>
        <taxon>Arachnida</taxon>
        <taxon>Araneae</taxon>
        <taxon>Araneomorphae</taxon>
        <taxon>Entelegynae</taxon>
        <taxon>Araneoidea</taxon>
        <taxon>Araneidae</taxon>
        <taxon>Araneus</taxon>
    </lineage>
</organism>
<keyword evidence="2" id="KW-1185">Reference proteome</keyword>
<sequence>MSCPLSRFSTTVFISLSEENRVTDKCLEPRLGTESGQKEMVRVFPRELSQQCLSFEKSMGIVMQDDDTITQLIRAFASDNFKMAQ</sequence>
<protein>
    <submittedName>
        <fullName evidence="1">Uncharacterized protein</fullName>
    </submittedName>
</protein>
<dbReference type="EMBL" id="BGPR01000392">
    <property type="protein sequence ID" value="GBM17674.1"/>
    <property type="molecule type" value="Genomic_DNA"/>
</dbReference>
<reference evidence="1 2" key="1">
    <citation type="journal article" date="2019" name="Sci. Rep.">
        <title>Orb-weaving spider Araneus ventricosus genome elucidates the spidroin gene catalogue.</title>
        <authorList>
            <person name="Kono N."/>
            <person name="Nakamura H."/>
            <person name="Ohtoshi R."/>
            <person name="Moran D.A.P."/>
            <person name="Shinohara A."/>
            <person name="Yoshida Y."/>
            <person name="Fujiwara M."/>
            <person name="Mori M."/>
            <person name="Tomita M."/>
            <person name="Arakawa K."/>
        </authorList>
    </citation>
    <scope>NUCLEOTIDE SEQUENCE [LARGE SCALE GENOMIC DNA]</scope>
</reference>
<proteinExistence type="predicted"/>